<protein>
    <submittedName>
        <fullName evidence="1">Uncharacterized protein</fullName>
    </submittedName>
</protein>
<comment type="caution">
    <text evidence="1">The sequence shown here is derived from an EMBL/GenBank/DDBJ whole genome shotgun (WGS) entry which is preliminary data.</text>
</comment>
<proteinExistence type="predicted"/>
<sequence length="544" mass="64256">MTKQKEPTISFPALFYPISHFSSSFNSLSAIIYTYMCQSEKKSGQVPSPFLIITKCLKITSQRYPSSFIGYYDRQDEIPIYYLTRFLSLIILLEFNQDAYNYLITIYESNMSDDLIKTNDPIHILNKLIESKKNEKDIDQLIKLLSIFIKFSDYDSNAVENLAHSISHNFLKYCNLQNFGKDQLIYFQKYQDESELQHCGIYTLYYNDDRHCNGLLFNIEKGSKLILCKHDLQSNSDNLVEYTVLDNFQLSNFKKKFELSIGFPEDYKADPSFNKQSVDIDKSDETNNGNSPINLHYNYFIENIDDIIKNIQEIDEQEVKLSTQNGIIELFSIVRKITILNYFLVMKCESDDENIKGLVVDLLLWENYLLLLIENTDQIGTPDIIADMSSYIIIMLEKHDNWYIKDKNENKELKDLKEIKEIKEIFSNLTKFTLYLILLNSKKICKKDEQYFSNNLICFIVSEIKENEKEWIDKYFTTKNYSRNGRNLNSFRYERSRFEISEQLGSFMNTFYFKSNLILKRHCLDFTDIINDVKKYGIMVREPK</sequence>
<dbReference type="Proteomes" id="UP001470230">
    <property type="component" value="Unassembled WGS sequence"/>
</dbReference>
<keyword evidence="2" id="KW-1185">Reference proteome</keyword>
<dbReference type="EMBL" id="JAPFFF010000011">
    <property type="protein sequence ID" value="KAK8878185.1"/>
    <property type="molecule type" value="Genomic_DNA"/>
</dbReference>
<name>A0ABR2JMC5_9EUKA</name>
<reference evidence="1 2" key="1">
    <citation type="submission" date="2024-04" db="EMBL/GenBank/DDBJ databases">
        <title>Tritrichomonas musculus Genome.</title>
        <authorList>
            <person name="Alves-Ferreira E."/>
            <person name="Grigg M."/>
            <person name="Lorenzi H."/>
            <person name="Galac M."/>
        </authorList>
    </citation>
    <scope>NUCLEOTIDE SEQUENCE [LARGE SCALE GENOMIC DNA]</scope>
    <source>
        <strain evidence="1 2">EAF2021</strain>
    </source>
</reference>
<accession>A0ABR2JMC5</accession>
<evidence type="ECO:0000313" key="2">
    <source>
        <dbReference type="Proteomes" id="UP001470230"/>
    </source>
</evidence>
<gene>
    <name evidence="1" type="ORF">M9Y10_004950</name>
</gene>
<evidence type="ECO:0000313" key="1">
    <source>
        <dbReference type="EMBL" id="KAK8878185.1"/>
    </source>
</evidence>
<organism evidence="1 2">
    <name type="scientific">Tritrichomonas musculus</name>
    <dbReference type="NCBI Taxonomy" id="1915356"/>
    <lineage>
        <taxon>Eukaryota</taxon>
        <taxon>Metamonada</taxon>
        <taxon>Parabasalia</taxon>
        <taxon>Tritrichomonadida</taxon>
        <taxon>Tritrichomonadidae</taxon>
        <taxon>Tritrichomonas</taxon>
    </lineage>
</organism>